<organism evidence="1 2">
    <name type="scientific">Streptomyces mirabilis</name>
    <dbReference type="NCBI Taxonomy" id="68239"/>
    <lineage>
        <taxon>Bacteria</taxon>
        <taxon>Bacillati</taxon>
        <taxon>Actinomycetota</taxon>
        <taxon>Actinomycetes</taxon>
        <taxon>Kitasatosporales</taxon>
        <taxon>Streptomycetaceae</taxon>
        <taxon>Streptomyces</taxon>
    </lineage>
</organism>
<reference evidence="1 2" key="1">
    <citation type="submission" date="2016-10" db="EMBL/GenBank/DDBJ databases">
        <authorList>
            <person name="de Groot N.N."/>
        </authorList>
    </citation>
    <scope>NUCLEOTIDE SEQUENCE [LARGE SCALE GENOMIC DNA]</scope>
    <source>
        <strain evidence="1 2">OK461</strain>
    </source>
</reference>
<dbReference type="Proteomes" id="UP000181942">
    <property type="component" value="Unassembled WGS sequence"/>
</dbReference>
<accession>A0A1I2EXY0</accession>
<evidence type="ECO:0000313" key="2">
    <source>
        <dbReference type="Proteomes" id="UP000181942"/>
    </source>
</evidence>
<dbReference type="RefSeq" id="WP_177323999.1">
    <property type="nucleotide sequence ID" value="NZ_FONR01000003.1"/>
</dbReference>
<evidence type="ECO:0000313" key="1">
    <source>
        <dbReference type="EMBL" id="SFE97298.1"/>
    </source>
</evidence>
<protein>
    <submittedName>
        <fullName evidence="1">Uncharacterized protein</fullName>
    </submittedName>
</protein>
<gene>
    <name evidence="1" type="ORF">SAMN02787118_103136</name>
</gene>
<name>A0A1I2EXY0_9ACTN</name>
<proteinExistence type="predicted"/>
<dbReference type="EMBL" id="FONR01000003">
    <property type="protein sequence ID" value="SFE97298.1"/>
    <property type="molecule type" value="Genomic_DNA"/>
</dbReference>
<sequence length="54" mass="5278">MGDNKSAAVFNFGDGDITFGGSVVMGDQVGVSGGVVYGDVVMGSAATSEDTDGE</sequence>
<dbReference type="AlphaFoldDB" id="A0A1I2EXY0"/>